<evidence type="ECO:0000256" key="4">
    <source>
        <dbReference type="ARBA" id="ARBA00022729"/>
    </source>
</evidence>
<keyword evidence="5" id="KW-0325">Glycoprotein</keyword>
<evidence type="ECO:0000313" key="11">
    <source>
        <dbReference type="EMBL" id="KAH7549268.1"/>
    </source>
</evidence>
<comment type="similarity">
    <text evidence="2 7">Belongs to the COBRA family.</text>
</comment>
<feature type="transmembrane region" description="Helical" evidence="8">
    <location>
        <begin position="415"/>
        <end position="437"/>
    </location>
</feature>
<feature type="domain" description="COBRA C-terminal" evidence="10">
    <location>
        <begin position="221"/>
        <end position="410"/>
    </location>
</feature>
<evidence type="ECO:0000313" key="12">
    <source>
        <dbReference type="Proteomes" id="UP000827721"/>
    </source>
</evidence>
<keyword evidence="6" id="KW-0449">Lipoprotein</keyword>
<feature type="signal peptide" evidence="9">
    <location>
        <begin position="1"/>
        <end position="25"/>
    </location>
</feature>
<proteinExistence type="inferred from homology"/>
<dbReference type="PANTHER" id="PTHR31673">
    <property type="entry name" value="PROTEIN COBRA"/>
    <property type="match status" value="1"/>
</dbReference>
<dbReference type="InterPro" id="IPR006918">
    <property type="entry name" value="COBRA_pln"/>
</dbReference>
<evidence type="ECO:0000256" key="7">
    <source>
        <dbReference type="PIRNR" id="PIRNR038122"/>
    </source>
</evidence>
<keyword evidence="3" id="KW-0336">GPI-anchor</keyword>
<evidence type="ECO:0000256" key="5">
    <source>
        <dbReference type="ARBA" id="ARBA00023180"/>
    </source>
</evidence>
<keyword evidence="8" id="KW-0812">Transmembrane</keyword>
<name>A0ABQ8H5R1_9ROSI</name>
<dbReference type="Pfam" id="PF25079">
    <property type="entry name" value="COB_C"/>
    <property type="match status" value="1"/>
</dbReference>
<feature type="chain" id="PRO_5046385937" description="COBRA-like protein" evidence="9">
    <location>
        <begin position="26"/>
        <end position="438"/>
    </location>
</feature>
<dbReference type="Pfam" id="PF04833">
    <property type="entry name" value="COBRA"/>
    <property type="match status" value="1"/>
</dbReference>
<evidence type="ECO:0000259" key="10">
    <source>
        <dbReference type="Pfam" id="PF25079"/>
    </source>
</evidence>
<keyword evidence="4 9" id="KW-0732">Signal</keyword>
<dbReference type="PANTHER" id="PTHR31673:SF27">
    <property type="entry name" value="COBRA-LIKE PROTEIN"/>
    <property type="match status" value="1"/>
</dbReference>
<dbReference type="InterPro" id="IPR056900">
    <property type="entry name" value="COB_C"/>
</dbReference>
<evidence type="ECO:0000256" key="6">
    <source>
        <dbReference type="ARBA" id="ARBA00023288"/>
    </source>
</evidence>
<comment type="caution">
    <text evidence="11">The sequence shown here is derived from an EMBL/GenBank/DDBJ whole genome shotgun (WGS) entry which is preliminary data.</text>
</comment>
<gene>
    <name evidence="11" type="ORF">JRO89_XS13G0007100</name>
</gene>
<accession>A0ABQ8H5R1</accession>
<keyword evidence="8" id="KW-0472">Membrane</keyword>
<keyword evidence="8" id="KW-1133">Transmembrane helix</keyword>
<sequence>MEIKRFEYLVVLFCCFISPLTFAAAYDLLDPHGRIDIKWDVMSWTPDGYVGVVTINNNQMYRQITRPGWTIGWTWAKKEVIWSMVGAQATDQGDCSKFKGNIPHCCSRNPEIVDLPPGVPINQQFSYCCKDGELTSRGQDPAASVSSFQLSVGLSGTSNKTVRLPKNFYLLGPGPGYTCSDATIVPPSTFFSSGGRRKTYAMMSWTVTCSYSQTLASKYPKCCLSLSSFYNPMITPCPSCACGCQNENNCIMNDPKFSSMAKSETPLSYNPPLLQCTSHMCPIRVHWHVKTNYRNHWRVKITITNFNYQMNYTKWTLVVQHPNLRNVTDVYRFIYKPLTLYESINDTGMFHGIKYYNDLLPEAGPHGNVQSELIFQKDSNTFTLERGWVFPLQVYFNGDECVMLPPDAYPFLPNIAHASPIASSTVPAVLLMILLVFW</sequence>
<evidence type="ECO:0000256" key="3">
    <source>
        <dbReference type="ARBA" id="ARBA00022622"/>
    </source>
</evidence>
<organism evidence="11 12">
    <name type="scientific">Xanthoceras sorbifolium</name>
    <dbReference type="NCBI Taxonomy" id="99658"/>
    <lineage>
        <taxon>Eukaryota</taxon>
        <taxon>Viridiplantae</taxon>
        <taxon>Streptophyta</taxon>
        <taxon>Embryophyta</taxon>
        <taxon>Tracheophyta</taxon>
        <taxon>Spermatophyta</taxon>
        <taxon>Magnoliopsida</taxon>
        <taxon>eudicotyledons</taxon>
        <taxon>Gunneridae</taxon>
        <taxon>Pentapetalae</taxon>
        <taxon>rosids</taxon>
        <taxon>malvids</taxon>
        <taxon>Sapindales</taxon>
        <taxon>Sapindaceae</taxon>
        <taxon>Xanthoceroideae</taxon>
        <taxon>Xanthoceras</taxon>
    </lineage>
</organism>
<dbReference type="Proteomes" id="UP000827721">
    <property type="component" value="Unassembled WGS sequence"/>
</dbReference>
<keyword evidence="12" id="KW-1185">Reference proteome</keyword>
<evidence type="ECO:0000256" key="8">
    <source>
        <dbReference type="SAM" id="Phobius"/>
    </source>
</evidence>
<dbReference type="EMBL" id="JAFEMO010000013">
    <property type="protein sequence ID" value="KAH7549268.1"/>
    <property type="molecule type" value="Genomic_DNA"/>
</dbReference>
<evidence type="ECO:0000256" key="2">
    <source>
        <dbReference type="ARBA" id="ARBA00005507"/>
    </source>
</evidence>
<reference evidence="11 12" key="1">
    <citation type="submission" date="2021-02" db="EMBL/GenBank/DDBJ databases">
        <title>Plant Genome Project.</title>
        <authorList>
            <person name="Zhang R.-G."/>
        </authorList>
    </citation>
    <scope>NUCLEOTIDE SEQUENCE [LARGE SCALE GENOMIC DNA]</scope>
    <source>
        <tissue evidence="11">Leaves</tissue>
    </source>
</reference>
<protein>
    <recommendedName>
        <fullName evidence="7">COBRA-like protein</fullName>
    </recommendedName>
</protein>
<evidence type="ECO:0000256" key="9">
    <source>
        <dbReference type="SAM" id="SignalP"/>
    </source>
</evidence>
<comment type="subcellular location">
    <subcellularLocation>
        <location evidence="1">Cell membrane</location>
        <topology evidence="1">Lipid-anchor</topology>
        <topology evidence="1">GPI-anchor</topology>
    </subcellularLocation>
</comment>
<evidence type="ECO:0000256" key="1">
    <source>
        <dbReference type="ARBA" id="ARBA00004609"/>
    </source>
</evidence>
<dbReference type="PIRSF" id="PIRSF038122">
    <property type="entry name" value="COBRA"/>
    <property type="match status" value="1"/>
</dbReference>